<keyword evidence="2" id="KW-1185">Reference proteome</keyword>
<name>A0A8J3SWK9_9ACTN</name>
<sequence>MTATETTRLGEAGTSVVPASCWTLRVPPVPAAPLALCAGAASVPDPQAARPSTVDAATTAAAQRRRIDALMTLLLSGVSYQT</sequence>
<reference evidence="1" key="1">
    <citation type="submission" date="2021-01" db="EMBL/GenBank/DDBJ databases">
        <title>Whole genome shotgun sequence of Planobispora takensis NBRC 109077.</title>
        <authorList>
            <person name="Komaki H."/>
            <person name="Tamura T."/>
        </authorList>
    </citation>
    <scope>NUCLEOTIDE SEQUENCE</scope>
    <source>
        <strain evidence="1">NBRC 109077</strain>
    </source>
</reference>
<evidence type="ECO:0000313" key="1">
    <source>
        <dbReference type="EMBL" id="GII01979.1"/>
    </source>
</evidence>
<gene>
    <name evidence="1" type="ORF">Pta02_39870</name>
</gene>
<dbReference type="Proteomes" id="UP000634476">
    <property type="component" value="Unassembled WGS sequence"/>
</dbReference>
<dbReference type="AlphaFoldDB" id="A0A8J3SWK9"/>
<evidence type="ECO:0000313" key="2">
    <source>
        <dbReference type="Proteomes" id="UP000634476"/>
    </source>
</evidence>
<organism evidence="1 2">
    <name type="scientific">Planobispora takensis</name>
    <dbReference type="NCBI Taxonomy" id="1367882"/>
    <lineage>
        <taxon>Bacteria</taxon>
        <taxon>Bacillati</taxon>
        <taxon>Actinomycetota</taxon>
        <taxon>Actinomycetes</taxon>
        <taxon>Streptosporangiales</taxon>
        <taxon>Streptosporangiaceae</taxon>
        <taxon>Planobispora</taxon>
    </lineage>
</organism>
<dbReference type="EMBL" id="BOOK01000029">
    <property type="protein sequence ID" value="GII01979.1"/>
    <property type="molecule type" value="Genomic_DNA"/>
</dbReference>
<proteinExistence type="predicted"/>
<protein>
    <submittedName>
        <fullName evidence="1">Uncharacterized protein</fullName>
    </submittedName>
</protein>
<accession>A0A8J3SWK9</accession>
<comment type="caution">
    <text evidence="1">The sequence shown here is derived from an EMBL/GenBank/DDBJ whole genome shotgun (WGS) entry which is preliminary data.</text>
</comment>